<evidence type="ECO:0000313" key="3">
    <source>
        <dbReference type="Proteomes" id="UP000265515"/>
    </source>
</evidence>
<proteinExistence type="predicted"/>
<sequence length="220" mass="23299">MVRRPSTTGGGFINAGSAPIASSNPVQQFTARFSCASPTFMPIPSAFAKARDFSVESTWLIMQCRVPPGSDMQSAGGTWHAPGVERSSYFLVSDGFVSSMASHEVDGRPAHTPSGRGYSSDDSAIPTQRHNRHVTPPARPSATVDNDFVVADNQDDHMSVDGAGERNRGTADGAGMQDVASGRSTEDVGKPSQATLTDSAKKNKPWVLEEKVDLAEGMRG</sequence>
<protein>
    <submittedName>
        <fullName evidence="2">Uncharacterized protein</fullName>
    </submittedName>
</protein>
<organism evidence="2 3">
    <name type="scientific">Chara braunii</name>
    <name type="common">Braun's stonewort</name>
    <dbReference type="NCBI Taxonomy" id="69332"/>
    <lineage>
        <taxon>Eukaryota</taxon>
        <taxon>Viridiplantae</taxon>
        <taxon>Streptophyta</taxon>
        <taxon>Charophyceae</taxon>
        <taxon>Charales</taxon>
        <taxon>Characeae</taxon>
        <taxon>Chara</taxon>
    </lineage>
</organism>
<dbReference type="Proteomes" id="UP000265515">
    <property type="component" value="Unassembled WGS sequence"/>
</dbReference>
<feature type="region of interest" description="Disordered" evidence="1">
    <location>
        <begin position="103"/>
        <end position="202"/>
    </location>
</feature>
<comment type="caution">
    <text evidence="2">The sequence shown here is derived from an EMBL/GenBank/DDBJ whole genome shotgun (WGS) entry which is preliminary data.</text>
</comment>
<accession>A0A388LZV8</accession>
<gene>
    <name evidence="2" type="ORF">CBR_g45961</name>
</gene>
<name>A0A388LZV8_CHABU</name>
<dbReference type="AlphaFoldDB" id="A0A388LZV8"/>
<evidence type="ECO:0000313" key="2">
    <source>
        <dbReference type="EMBL" id="GBG87805.1"/>
    </source>
</evidence>
<dbReference type="Gramene" id="GBG87805">
    <property type="protein sequence ID" value="GBG87805"/>
    <property type="gene ID" value="CBR_g45961"/>
</dbReference>
<feature type="compositionally biased region" description="Basic and acidic residues" evidence="1">
    <location>
        <begin position="154"/>
        <end position="169"/>
    </location>
</feature>
<dbReference type="EMBL" id="BFEA01000633">
    <property type="protein sequence ID" value="GBG87805.1"/>
    <property type="molecule type" value="Genomic_DNA"/>
</dbReference>
<reference evidence="2 3" key="1">
    <citation type="journal article" date="2018" name="Cell">
        <title>The Chara Genome: Secondary Complexity and Implications for Plant Terrestrialization.</title>
        <authorList>
            <person name="Nishiyama T."/>
            <person name="Sakayama H."/>
            <person name="Vries J.D."/>
            <person name="Buschmann H."/>
            <person name="Saint-Marcoux D."/>
            <person name="Ullrich K.K."/>
            <person name="Haas F.B."/>
            <person name="Vanderstraeten L."/>
            <person name="Becker D."/>
            <person name="Lang D."/>
            <person name="Vosolsobe S."/>
            <person name="Rombauts S."/>
            <person name="Wilhelmsson P.K.I."/>
            <person name="Janitza P."/>
            <person name="Kern R."/>
            <person name="Heyl A."/>
            <person name="Rumpler F."/>
            <person name="Villalobos L.I.A.C."/>
            <person name="Clay J.M."/>
            <person name="Skokan R."/>
            <person name="Toyoda A."/>
            <person name="Suzuki Y."/>
            <person name="Kagoshima H."/>
            <person name="Schijlen E."/>
            <person name="Tajeshwar N."/>
            <person name="Catarino B."/>
            <person name="Hetherington A.J."/>
            <person name="Saltykova A."/>
            <person name="Bonnot C."/>
            <person name="Breuninger H."/>
            <person name="Symeonidi A."/>
            <person name="Radhakrishnan G.V."/>
            <person name="Van Nieuwerburgh F."/>
            <person name="Deforce D."/>
            <person name="Chang C."/>
            <person name="Karol K.G."/>
            <person name="Hedrich R."/>
            <person name="Ulvskov P."/>
            <person name="Glockner G."/>
            <person name="Delwiche C.F."/>
            <person name="Petrasek J."/>
            <person name="Van de Peer Y."/>
            <person name="Friml J."/>
            <person name="Beilby M."/>
            <person name="Dolan L."/>
            <person name="Kohara Y."/>
            <person name="Sugano S."/>
            <person name="Fujiyama A."/>
            <person name="Delaux P.-M."/>
            <person name="Quint M."/>
            <person name="TheiBen G."/>
            <person name="Hagemann M."/>
            <person name="Harholt J."/>
            <person name="Dunand C."/>
            <person name="Zachgo S."/>
            <person name="Langdale J."/>
            <person name="Maumus F."/>
            <person name="Straeten D.V.D."/>
            <person name="Gould S.B."/>
            <person name="Rensing S.A."/>
        </authorList>
    </citation>
    <scope>NUCLEOTIDE SEQUENCE [LARGE SCALE GENOMIC DNA]</scope>
    <source>
        <strain evidence="2 3">S276</strain>
    </source>
</reference>
<keyword evidence="3" id="KW-1185">Reference proteome</keyword>
<evidence type="ECO:0000256" key="1">
    <source>
        <dbReference type="SAM" id="MobiDB-lite"/>
    </source>
</evidence>